<keyword evidence="3" id="KW-1185">Reference proteome</keyword>
<proteinExistence type="predicted"/>
<feature type="region of interest" description="Disordered" evidence="1">
    <location>
        <begin position="1"/>
        <end position="66"/>
    </location>
</feature>
<comment type="caution">
    <text evidence="2">The sequence shown here is derived from an EMBL/GenBank/DDBJ whole genome shotgun (WGS) entry which is preliminary data.</text>
</comment>
<name>A0A8S4R0V9_9NEOP</name>
<dbReference type="AlphaFoldDB" id="A0A8S4R0V9"/>
<evidence type="ECO:0000313" key="3">
    <source>
        <dbReference type="Proteomes" id="UP000838756"/>
    </source>
</evidence>
<reference evidence="2" key="1">
    <citation type="submission" date="2022-03" db="EMBL/GenBank/DDBJ databases">
        <authorList>
            <person name="Lindestad O."/>
        </authorList>
    </citation>
    <scope>NUCLEOTIDE SEQUENCE</scope>
</reference>
<evidence type="ECO:0000313" key="2">
    <source>
        <dbReference type="EMBL" id="CAH2227395.1"/>
    </source>
</evidence>
<feature type="compositionally biased region" description="Polar residues" evidence="1">
    <location>
        <begin position="38"/>
        <end position="59"/>
    </location>
</feature>
<gene>
    <name evidence="2" type="primary">jg20782</name>
    <name evidence="2" type="ORF">PAEG_LOCUS7911</name>
</gene>
<evidence type="ECO:0000256" key="1">
    <source>
        <dbReference type="SAM" id="MobiDB-lite"/>
    </source>
</evidence>
<organism evidence="2 3">
    <name type="scientific">Pararge aegeria aegeria</name>
    <dbReference type="NCBI Taxonomy" id="348720"/>
    <lineage>
        <taxon>Eukaryota</taxon>
        <taxon>Metazoa</taxon>
        <taxon>Ecdysozoa</taxon>
        <taxon>Arthropoda</taxon>
        <taxon>Hexapoda</taxon>
        <taxon>Insecta</taxon>
        <taxon>Pterygota</taxon>
        <taxon>Neoptera</taxon>
        <taxon>Endopterygota</taxon>
        <taxon>Lepidoptera</taxon>
        <taxon>Glossata</taxon>
        <taxon>Ditrysia</taxon>
        <taxon>Papilionoidea</taxon>
        <taxon>Nymphalidae</taxon>
        <taxon>Satyrinae</taxon>
        <taxon>Satyrini</taxon>
        <taxon>Parargina</taxon>
        <taxon>Pararge</taxon>
    </lineage>
</organism>
<sequence length="74" mass="8151">KHPDTEKHSCSSHKHSPVVGIEPTAMDSESRVAAHCATQPSNDDIQRVNENQNNTSQALDTLADPRDFVRELAD</sequence>
<dbReference type="EMBL" id="CAKXAJ010023045">
    <property type="protein sequence ID" value="CAH2227395.1"/>
    <property type="molecule type" value="Genomic_DNA"/>
</dbReference>
<protein>
    <submittedName>
        <fullName evidence="2">Jg20782 protein</fullName>
    </submittedName>
</protein>
<feature type="non-terminal residue" evidence="2">
    <location>
        <position position="1"/>
    </location>
</feature>
<accession>A0A8S4R0V9</accession>
<dbReference type="Proteomes" id="UP000838756">
    <property type="component" value="Unassembled WGS sequence"/>
</dbReference>